<feature type="binding site" evidence="10">
    <location>
        <position position="140"/>
    </location>
    <ligand>
        <name>4-amino-2-methyl-5-(diphosphooxymethyl)pyrimidine</name>
        <dbReference type="ChEBI" id="CHEBI:57841"/>
    </ligand>
</feature>
<comment type="caution">
    <text evidence="10">Lacks conserved residue(s) required for the propagation of feature annotation.</text>
</comment>
<dbReference type="GO" id="GO:0004789">
    <property type="term" value="F:thiamine-phosphate diphosphorylase activity"/>
    <property type="evidence" value="ECO:0007669"/>
    <property type="project" value="UniProtKB-UniRule"/>
</dbReference>
<dbReference type="FunFam" id="3.20.20.70:FF:000096">
    <property type="entry name" value="Thiamine-phosphate synthase"/>
    <property type="match status" value="1"/>
</dbReference>
<dbReference type="CDD" id="cd00564">
    <property type="entry name" value="TMP_TenI"/>
    <property type="match status" value="1"/>
</dbReference>
<accession>A0A2P8E6C4</accession>
<keyword evidence="15" id="KW-1185">Reference proteome</keyword>
<feature type="binding site" evidence="10">
    <location>
        <begin position="40"/>
        <end position="44"/>
    </location>
    <ligand>
        <name>4-amino-2-methyl-5-(diphosphooxymethyl)pyrimidine</name>
        <dbReference type="ChEBI" id="CHEBI:57841"/>
    </ligand>
</feature>
<dbReference type="GO" id="GO:0009229">
    <property type="term" value="P:thiamine diphosphate biosynthetic process"/>
    <property type="evidence" value="ECO:0007669"/>
    <property type="project" value="UniProtKB-UniRule"/>
</dbReference>
<dbReference type="RefSeq" id="WP_106567058.1">
    <property type="nucleotide sequence ID" value="NZ_PYGF01000004.1"/>
</dbReference>
<evidence type="ECO:0000313" key="14">
    <source>
        <dbReference type="EMBL" id="PSL05020.1"/>
    </source>
</evidence>
<comment type="catalytic activity">
    <reaction evidence="8 10 11">
        <text>2-(2-carboxy-4-methylthiazol-5-yl)ethyl phosphate + 4-amino-2-methyl-5-(diphosphooxymethyl)pyrimidine + 2 H(+) = thiamine phosphate + CO2 + diphosphate</text>
        <dbReference type="Rhea" id="RHEA:47848"/>
        <dbReference type="ChEBI" id="CHEBI:15378"/>
        <dbReference type="ChEBI" id="CHEBI:16526"/>
        <dbReference type="ChEBI" id="CHEBI:33019"/>
        <dbReference type="ChEBI" id="CHEBI:37575"/>
        <dbReference type="ChEBI" id="CHEBI:57841"/>
        <dbReference type="ChEBI" id="CHEBI:62890"/>
        <dbReference type="EC" id="2.5.1.3"/>
    </reaction>
</comment>
<gene>
    <name evidence="10" type="primary">thiE</name>
    <name evidence="14" type="ORF">CLV48_104195</name>
</gene>
<dbReference type="Pfam" id="PF02581">
    <property type="entry name" value="TMP-TENI"/>
    <property type="match status" value="1"/>
</dbReference>
<evidence type="ECO:0000313" key="15">
    <source>
        <dbReference type="Proteomes" id="UP000240708"/>
    </source>
</evidence>
<dbReference type="InterPro" id="IPR022998">
    <property type="entry name" value="ThiamineP_synth_TenI"/>
</dbReference>
<dbReference type="InterPro" id="IPR013785">
    <property type="entry name" value="Aldolase_TIM"/>
</dbReference>
<dbReference type="AlphaFoldDB" id="A0A2P8E6C4"/>
<keyword evidence="5 10" id="KW-0460">Magnesium</keyword>
<dbReference type="SUPFAM" id="SSF51391">
    <property type="entry name" value="Thiamin phosphate synthase"/>
    <property type="match status" value="1"/>
</dbReference>
<dbReference type="OrthoDB" id="9812206at2"/>
<dbReference type="NCBIfam" id="TIGR00693">
    <property type="entry name" value="thiE"/>
    <property type="match status" value="1"/>
</dbReference>
<dbReference type="GO" id="GO:0000287">
    <property type="term" value="F:magnesium ion binding"/>
    <property type="evidence" value="ECO:0007669"/>
    <property type="project" value="UniProtKB-UniRule"/>
</dbReference>
<comment type="cofactor">
    <cofactor evidence="10">
        <name>Mg(2+)</name>
        <dbReference type="ChEBI" id="CHEBI:18420"/>
    </cofactor>
    <text evidence="10">Binds 1 Mg(2+) ion per subunit.</text>
</comment>
<comment type="catalytic activity">
    <reaction evidence="7 10 11">
        <text>4-methyl-5-(2-phosphooxyethyl)-thiazole + 4-amino-2-methyl-5-(diphosphooxymethyl)pyrimidine + H(+) = thiamine phosphate + diphosphate</text>
        <dbReference type="Rhea" id="RHEA:22328"/>
        <dbReference type="ChEBI" id="CHEBI:15378"/>
        <dbReference type="ChEBI" id="CHEBI:33019"/>
        <dbReference type="ChEBI" id="CHEBI:37575"/>
        <dbReference type="ChEBI" id="CHEBI:57841"/>
        <dbReference type="ChEBI" id="CHEBI:58296"/>
        <dbReference type="EC" id="2.5.1.3"/>
    </reaction>
</comment>
<dbReference type="PANTHER" id="PTHR20857:SF23">
    <property type="entry name" value="THIAMINE BIOSYNTHETIC BIFUNCTIONAL ENZYME"/>
    <property type="match status" value="1"/>
</dbReference>
<comment type="similarity">
    <text evidence="10 11">Belongs to the thiamine-phosphate synthase family.</text>
</comment>
<feature type="binding site" evidence="10">
    <location>
        <position position="72"/>
    </location>
    <ligand>
        <name>4-amino-2-methyl-5-(diphosphooxymethyl)pyrimidine</name>
        <dbReference type="ChEBI" id="CHEBI:57841"/>
    </ligand>
</feature>
<evidence type="ECO:0000256" key="1">
    <source>
        <dbReference type="ARBA" id="ARBA00003814"/>
    </source>
</evidence>
<keyword evidence="3 10" id="KW-0808">Transferase</keyword>
<feature type="binding site" evidence="10">
    <location>
        <position position="111"/>
    </location>
    <ligand>
        <name>4-amino-2-methyl-5-(diphosphooxymethyl)pyrimidine</name>
        <dbReference type="ChEBI" id="CHEBI:57841"/>
    </ligand>
</feature>
<feature type="binding site" evidence="10">
    <location>
        <begin position="137"/>
        <end position="139"/>
    </location>
    <ligand>
        <name>2-[(2R,5Z)-2-carboxy-4-methylthiazol-5(2H)-ylidene]ethyl phosphate</name>
        <dbReference type="ChEBI" id="CHEBI:62899"/>
    </ligand>
</feature>
<dbReference type="EMBL" id="PYGF01000004">
    <property type="protein sequence ID" value="PSL05020.1"/>
    <property type="molecule type" value="Genomic_DNA"/>
</dbReference>
<comment type="function">
    <text evidence="1 10">Condenses 4-methyl-5-(beta-hydroxyethyl)thiazole monophosphate (THZ-P) and 2-methyl-4-amino-5-hydroxymethyl pyrimidine pyrophosphate (HMP-PP) to form thiamine monophosphate (TMP).</text>
</comment>
<feature type="binding site" evidence="10">
    <location>
        <begin position="188"/>
        <end position="189"/>
    </location>
    <ligand>
        <name>2-[(2R,5Z)-2-carboxy-4-methylthiazol-5(2H)-ylidene]ethyl phosphate</name>
        <dbReference type="ChEBI" id="CHEBI:62899"/>
    </ligand>
</feature>
<evidence type="ECO:0000256" key="7">
    <source>
        <dbReference type="ARBA" id="ARBA00047334"/>
    </source>
</evidence>
<dbReference type="InterPro" id="IPR034291">
    <property type="entry name" value="TMP_synthase"/>
</dbReference>
<evidence type="ECO:0000256" key="4">
    <source>
        <dbReference type="ARBA" id="ARBA00022723"/>
    </source>
</evidence>
<feature type="binding site" evidence="10">
    <location>
        <position position="92"/>
    </location>
    <ligand>
        <name>Mg(2+)</name>
        <dbReference type="ChEBI" id="CHEBI:18420"/>
    </ligand>
</feature>
<name>A0A2P8E6C4_9BACT</name>
<keyword evidence="6 10" id="KW-0784">Thiamine biosynthesis</keyword>
<evidence type="ECO:0000256" key="9">
    <source>
        <dbReference type="ARBA" id="ARBA00047883"/>
    </source>
</evidence>
<feature type="domain" description="Thiamine phosphate synthase/TenI" evidence="13">
    <location>
        <begin position="10"/>
        <end position="191"/>
    </location>
</feature>
<dbReference type="InterPro" id="IPR036206">
    <property type="entry name" value="ThiamineP_synth_sf"/>
</dbReference>
<evidence type="ECO:0000256" key="10">
    <source>
        <dbReference type="HAMAP-Rule" id="MF_00097"/>
    </source>
</evidence>
<keyword evidence="4 10" id="KW-0479">Metal-binding</keyword>
<comment type="pathway">
    <text evidence="2 10 12">Cofactor biosynthesis; thiamine diphosphate biosynthesis; thiamine phosphate from 4-amino-2-methyl-5-diphosphomethylpyrimidine and 4-methyl-5-(2-phosphoethyl)-thiazole: step 1/1.</text>
</comment>
<protein>
    <recommendedName>
        <fullName evidence="10">Thiamine-phosphate synthase</fullName>
        <shortName evidence="10">TP synthase</shortName>
        <shortName evidence="10">TPS</shortName>
        <ecNumber evidence="10">2.5.1.3</ecNumber>
    </recommendedName>
    <alternativeName>
        <fullName evidence="10">Thiamine-phosphate pyrophosphorylase</fullName>
        <shortName evidence="10">TMP pyrophosphorylase</shortName>
        <shortName evidence="10">TMP-PPase</shortName>
    </alternativeName>
</protein>
<evidence type="ECO:0000256" key="3">
    <source>
        <dbReference type="ARBA" id="ARBA00022679"/>
    </source>
</evidence>
<evidence type="ECO:0000256" key="5">
    <source>
        <dbReference type="ARBA" id="ARBA00022842"/>
    </source>
</evidence>
<dbReference type="Proteomes" id="UP000240708">
    <property type="component" value="Unassembled WGS sequence"/>
</dbReference>
<dbReference type="EC" id="2.5.1.3" evidence="10"/>
<organism evidence="14 15">
    <name type="scientific">Cecembia rubra</name>
    <dbReference type="NCBI Taxonomy" id="1485585"/>
    <lineage>
        <taxon>Bacteria</taxon>
        <taxon>Pseudomonadati</taxon>
        <taxon>Bacteroidota</taxon>
        <taxon>Cytophagia</taxon>
        <taxon>Cytophagales</taxon>
        <taxon>Cyclobacteriaceae</taxon>
        <taxon>Cecembia</taxon>
    </lineage>
</organism>
<dbReference type="GO" id="GO:0009228">
    <property type="term" value="P:thiamine biosynthetic process"/>
    <property type="evidence" value="ECO:0007669"/>
    <property type="project" value="UniProtKB-KW"/>
</dbReference>
<evidence type="ECO:0000256" key="11">
    <source>
        <dbReference type="RuleBase" id="RU003826"/>
    </source>
</evidence>
<dbReference type="Gene3D" id="3.20.20.70">
    <property type="entry name" value="Aldolase class I"/>
    <property type="match status" value="1"/>
</dbReference>
<dbReference type="HAMAP" id="MF_00097">
    <property type="entry name" value="TMP_synthase"/>
    <property type="match status" value="1"/>
</dbReference>
<comment type="caution">
    <text evidence="14">The sequence shown here is derived from an EMBL/GenBank/DDBJ whole genome shotgun (WGS) entry which is preliminary data.</text>
</comment>
<dbReference type="UniPathway" id="UPA00060">
    <property type="reaction ID" value="UER00141"/>
</dbReference>
<evidence type="ECO:0000256" key="8">
    <source>
        <dbReference type="ARBA" id="ARBA00047851"/>
    </source>
</evidence>
<comment type="catalytic activity">
    <reaction evidence="9 10 11">
        <text>2-[(2R,5Z)-2-carboxy-4-methylthiazol-5(2H)-ylidene]ethyl phosphate + 4-amino-2-methyl-5-(diphosphooxymethyl)pyrimidine + 2 H(+) = thiamine phosphate + CO2 + diphosphate</text>
        <dbReference type="Rhea" id="RHEA:47844"/>
        <dbReference type="ChEBI" id="CHEBI:15378"/>
        <dbReference type="ChEBI" id="CHEBI:16526"/>
        <dbReference type="ChEBI" id="CHEBI:33019"/>
        <dbReference type="ChEBI" id="CHEBI:37575"/>
        <dbReference type="ChEBI" id="CHEBI:57841"/>
        <dbReference type="ChEBI" id="CHEBI:62899"/>
        <dbReference type="EC" id="2.5.1.3"/>
    </reaction>
</comment>
<dbReference type="PANTHER" id="PTHR20857">
    <property type="entry name" value="THIAMINE-PHOSPHATE PYROPHOSPHORYLASE"/>
    <property type="match status" value="1"/>
</dbReference>
<evidence type="ECO:0000256" key="6">
    <source>
        <dbReference type="ARBA" id="ARBA00022977"/>
    </source>
</evidence>
<evidence type="ECO:0000256" key="2">
    <source>
        <dbReference type="ARBA" id="ARBA00005165"/>
    </source>
</evidence>
<evidence type="ECO:0000256" key="12">
    <source>
        <dbReference type="RuleBase" id="RU004253"/>
    </source>
</evidence>
<reference evidence="14 15" key="1">
    <citation type="submission" date="2018-03" db="EMBL/GenBank/DDBJ databases">
        <title>Genomic Encyclopedia of Archaeal and Bacterial Type Strains, Phase II (KMG-II): from individual species to whole genera.</title>
        <authorList>
            <person name="Goeker M."/>
        </authorList>
    </citation>
    <scope>NUCLEOTIDE SEQUENCE [LARGE SCALE GENOMIC DNA]</scope>
    <source>
        <strain evidence="14 15">DSM 28057</strain>
    </source>
</reference>
<sequence>MNQSTFPYRLYLVTDQASCLGRNFFWVVEEALKGGVDIVQIREKSLPLEDFIRKAEQLKAICKKYQVPLIINDSVKVAKIVDAEGLHVGQEDANIKEAKAILGSSKTLGLSLENMEDLRKPYCEDAWYYGVSPIYATPTKKDTKSEWGLEGLANLRNATDKPLVAIGRVNLDNAANIISHGADCLAVVSGICSAPSPAHAAEALRKKIEEGLNHQSW</sequence>
<dbReference type="GO" id="GO:0005737">
    <property type="term" value="C:cytoplasm"/>
    <property type="evidence" value="ECO:0007669"/>
    <property type="project" value="TreeGrafter"/>
</dbReference>
<evidence type="ECO:0000259" key="13">
    <source>
        <dbReference type="Pfam" id="PF02581"/>
    </source>
</evidence>
<proteinExistence type="inferred from homology"/>
<feature type="binding site" evidence="10">
    <location>
        <position position="73"/>
    </location>
    <ligand>
        <name>Mg(2+)</name>
        <dbReference type="ChEBI" id="CHEBI:18420"/>
    </ligand>
</feature>